<reference evidence="2" key="1">
    <citation type="journal article" date="2019" name="Int. J. Syst. Evol. Microbiol.">
        <title>The Global Catalogue of Microorganisms (GCM) 10K type strain sequencing project: providing services to taxonomists for standard genome sequencing and annotation.</title>
        <authorList>
            <consortium name="The Broad Institute Genomics Platform"/>
            <consortium name="The Broad Institute Genome Sequencing Center for Infectious Disease"/>
            <person name="Wu L."/>
            <person name="Ma J."/>
        </authorList>
    </citation>
    <scope>NUCLEOTIDE SEQUENCE [LARGE SCALE GENOMIC DNA]</scope>
    <source>
        <strain evidence="2">WYCCWR 12678</strain>
    </source>
</reference>
<accession>A0ABV9Q8F0</accession>
<name>A0ABV9Q8F0_9BACL</name>
<proteinExistence type="predicted"/>
<organism evidence="1 2">
    <name type="scientific">Effusibacillus consociatus</name>
    <dbReference type="NCBI Taxonomy" id="1117041"/>
    <lineage>
        <taxon>Bacteria</taxon>
        <taxon>Bacillati</taxon>
        <taxon>Bacillota</taxon>
        <taxon>Bacilli</taxon>
        <taxon>Bacillales</taxon>
        <taxon>Alicyclobacillaceae</taxon>
        <taxon>Effusibacillus</taxon>
    </lineage>
</organism>
<evidence type="ECO:0000313" key="1">
    <source>
        <dbReference type="EMBL" id="MFC4770268.1"/>
    </source>
</evidence>
<keyword evidence="2" id="KW-1185">Reference proteome</keyword>
<evidence type="ECO:0000313" key="2">
    <source>
        <dbReference type="Proteomes" id="UP001596002"/>
    </source>
</evidence>
<gene>
    <name evidence="1" type="ORF">ACFO8Q_23610</name>
</gene>
<dbReference type="RefSeq" id="WP_380029712.1">
    <property type="nucleotide sequence ID" value="NZ_JBHSHC010000157.1"/>
</dbReference>
<dbReference type="Proteomes" id="UP001596002">
    <property type="component" value="Unassembled WGS sequence"/>
</dbReference>
<dbReference type="EMBL" id="JBHSHC010000157">
    <property type="protein sequence ID" value="MFC4770268.1"/>
    <property type="molecule type" value="Genomic_DNA"/>
</dbReference>
<comment type="caution">
    <text evidence="1">The sequence shown here is derived from an EMBL/GenBank/DDBJ whole genome shotgun (WGS) entry which is preliminary data.</text>
</comment>
<sequence length="156" mass="17777">MLEKPFLFPLTMKNGKVFDSTGKDITEAYQQFKQVEAAEKLTNALEILGQVKAEGQETRRMLFVDTAYKYAAIVETFVGDDLSERFNLAYAGKVKISETGEWVLGKLNRILIPLTSLADLYKYVSSGTLTIQMAETAWDHRGCSFYMIKTETERFY</sequence>
<protein>
    <submittedName>
        <fullName evidence="1">Uncharacterized protein</fullName>
    </submittedName>
</protein>